<keyword evidence="3" id="KW-1185">Reference proteome</keyword>
<evidence type="ECO:0000313" key="3">
    <source>
        <dbReference type="Proteomes" id="UP000659223"/>
    </source>
</evidence>
<dbReference type="EMBL" id="BMUT01000013">
    <property type="protein sequence ID" value="GGY01584.1"/>
    <property type="molecule type" value="Genomic_DNA"/>
</dbReference>
<protein>
    <submittedName>
        <fullName evidence="2">Uncharacterized protein</fullName>
    </submittedName>
</protein>
<organism evidence="2 3">
    <name type="scientific">Streptomyces hiroshimensis</name>
    <dbReference type="NCBI Taxonomy" id="66424"/>
    <lineage>
        <taxon>Bacteria</taxon>
        <taxon>Bacillati</taxon>
        <taxon>Actinomycetota</taxon>
        <taxon>Actinomycetes</taxon>
        <taxon>Kitasatosporales</taxon>
        <taxon>Streptomycetaceae</taxon>
        <taxon>Streptomyces</taxon>
    </lineage>
</organism>
<name>A0ABQ2Z414_9ACTN</name>
<accession>A0ABQ2Z414</accession>
<evidence type="ECO:0000313" key="2">
    <source>
        <dbReference type="EMBL" id="GGY01584.1"/>
    </source>
</evidence>
<reference evidence="3" key="1">
    <citation type="journal article" date="2019" name="Int. J. Syst. Evol. Microbiol.">
        <title>The Global Catalogue of Microorganisms (GCM) 10K type strain sequencing project: providing services to taxonomists for standard genome sequencing and annotation.</title>
        <authorList>
            <consortium name="The Broad Institute Genomics Platform"/>
            <consortium name="The Broad Institute Genome Sequencing Center for Infectious Disease"/>
            <person name="Wu L."/>
            <person name="Ma J."/>
        </authorList>
    </citation>
    <scope>NUCLEOTIDE SEQUENCE [LARGE SCALE GENOMIC DNA]</scope>
    <source>
        <strain evidence="3">JCM 4586</strain>
    </source>
</reference>
<feature type="compositionally biased region" description="Basic and acidic residues" evidence="1">
    <location>
        <begin position="58"/>
        <end position="68"/>
    </location>
</feature>
<sequence length="84" mass="8561">MRGAVPAGVPAGVLQVAADGVAVPGGAPSRALVCGLVGQPTDGDGHARRRVFRAGNTRCERTSARRGGDPATGKPKSWLHGAYW</sequence>
<proteinExistence type="predicted"/>
<feature type="region of interest" description="Disordered" evidence="1">
    <location>
        <begin position="58"/>
        <end position="84"/>
    </location>
</feature>
<gene>
    <name evidence="2" type="ORF">GCM10010324_55680</name>
</gene>
<evidence type="ECO:0000256" key="1">
    <source>
        <dbReference type="SAM" id="MobiDB-lite"/>
    </source>
</evidence>
<comment type="caution">
    <text evidence="2">The sequence shown here is derived from an EMBL/GenBank/DDBJ whole genome shotgun (WGS) entry which is preliminary data.</text>
</comment>
<dbReference type="Proteomes" id="UP000659223">
    <property type="component" value="Unassembled WGS sequence"/>
</dbReference>